<dbReference type="Proteomes" id="UP000199181">
    <property type="component" value="Unassembled WGS sequence"/>
</dbReference>
<dbReference type="RefSeq" id="WP_177233537.1">
    <property type="nucleotide sequence ID" value="NZ_FOIJ01000003.1"/>
</dbReference>
<sequence>MRFEFEHLGSLTPFELAEGQHLLGGGPEDPIRLEGLPPGLLTLRIEGSRLTVTALQPITVNGVLVPSGLRRLVLPGEVMGLPHEMRLKAVAPSPEAERPLSTVAVLKHLLTDAGELPPSQAATLTCLTGLDTGRVFPLAGAKTDIGRGTGVDLHIRDRTVSRAHARLCWDGTAYTVAPLSSHNGLYVNGRKVEQPLPLGRGDVIELGQTLLRFQASVEVPLLKPLLAPEALPAAGEAPAPALDAPHQERLQGEGWLLGMGAVMALTGILVTYALLG</sequence>
<dbReference type="Gene3D" id="2.60.200.20">
    <property type="match status" value="1"/>
</dbReference>
<evidence type="ECO:0000313" key="4">
    <source>
        <dbReference type="Proteomes" id="UP000199181"/>
    </source>
</evidence>
<dbReference type="PROSITE" id="PS50006">
    <property type="entry name" value="FHA_DOMAIN"/>
    <property type="match status" value="1"/>
</dbReference>
<keyword evidence="1" id="KW-0812">Transmembrane</keyword>
<accession>A0A1I0F3B5</accession>
<dbReference type="AlphaFoldDB" id="A0A1I0F3B5"/>
<evidence type="ECO:0000259" key="2">
    <source>
        <dbReference type="PROSITE" id="PS50006"/>
    </source>
</evidence>
<name>A0A1I0F3B5_9BACT</name>
<dbReference type="CDD" id="cd00060">
    <property type="entry name" value="FHA"/>
    <property type="match status" value="1"/>
</dbReference>
<feature type="domain" description="FHA" evidence="2">
    <location>
        <begin position="143"/>
        <end position="192"/>
    </location>
</feature>
<dbReference type="SUPFAM" id="SSF49879">
    <property type="entry name" value="SMAD/FHA domain"/>
    <property type="match status" value="1"/>
</dbReference>
<evidence type="ECO:0000313" key="3">
    <source>
        <dbReference type="EMBL" id="SET52308.1"/>
    </source>
</evidence>
<reference evidence="4" key="1">
    <citation type="submission" date="2016-10" db="EMBL/GenBank/DDBJ databases">
        <authorList>
            <person name="Varghese N."/>
            <person name="Submissions S."/>
        </authorList>
    </citation>
    <scope>NUCLEOTIDE SEQUENCE [LARGE SCALE GENOMIC DNA]</scope>
    <source>
        <strain evidence="4">DSM 16858</strain>
    </source>
</reference>
<gene>
    <name evidence="3" type="ORF">SAMN05443639_103235</name>
</gene>
<dbReference type="EMBL" id="FOIJ01000003">
    <property type="protein sequence ID" value="SET52308.1"/>
    <property type="molecule type" value="Genomic_DNA"/>
</dbReference>
<organism evidence="3 4">
    <name type="scientific">Stigmatella erecta</name>
    <dbReference type="NCBI Taxonomy" id="83460"/>
    <lineage>
        <taxon>Bacteria</taxon>
        <taxon>Pseudomonadati</taxon>
        <taxon>Myxococcota</taxon>
        <taxon>Myxococcia</taxon>
        <taxon>Myxococcales</taxon>
        <taxon>Cystobacterineae</taxon>
        <taxon>Archangiaceae</taxon>
        <taxon>Stigmatella</taxon>
    </lineage>
</organism>
<feature type="transmembrane region" description="Helical" evidence="1">
    <location>
        <begin position="255"/>
        <end position="275"/>
    </location>
</feature>
<keyword evidence="1" id="KW-1133">Transmembrane helix</keyword>
<dbReference type="InterPro" id="IPR000253">
    <property type="entry name" value="FHA_dom"/>
</dbReference>
<dbReference type="SMART" id="SM00240">
    <property type="entry name" value="FHA"/>
    <property type="match status" value="1"/>
</dbReference>
<keyword evidence="4" id="KW-1185">Reference proteome</keyword>
<dbReference type="Pfam" id="PF00498">
    <property type="entry name" value="FHA"/>
    <property type="match status" value="1"/>
</dbReference>
<proteinExistence type="predicted"/>
<keyword evidence="1" id="KW-0472">Membrane</keyword>
<protein>
    <submittedName>
        <fullName evidence="3">Inner membrane component of T3SS domain-containing protein</fullName>
    </submittedName>
</protein>
<evidence type="ECO:0000256" key="1">
    <source>
        <dbReference type="SAM" id="Phobius"/>
    </source>
</evidence>
<dbReference type="InterPro" id="IPR008984">
    <property type="entry name" value="SMAD_FHA_dom_sf"/>
</dbReference>